<dbReference type="Proteomes" id="UP000565089">
    <property type="component" value="Unassembled WGS sequence"/>
</dbReference>
<dbReference type="Pfam" id="PF04542">
    <property type="entry name" value="Sigma70_r2"/>
    <property type="match status" value="1"/>
</dbReference>
<dbReference type="PANTHER" id="PTHR43133:SF50">
    <property type="entry name" value="ECF RNA POLYMERASE SIGMA FACTOR SIGM"/>
    <property type="match status" value="1"/>
</dbReference>
<dbReference type="Gene3D" id="1.10.1740.10">
    <property type="match status" value="1"/>
</dbReference>
<dbReference type="Pfam" id="PF08281">
    <property type="entry name" value="Sigma70_r4_2"/>
    <property type="match status" value="1"/>
</dbReference>
<organism evidence="8 9">
    <name type="scientific">Streptomyces luteogriseus</name>
    <dbReference type="NCBI Taxonomy" id="68233"/>
    <lineage>
        <taxon>Bacteria</taxon>
        <taxon>Bacillati</taxon>
        <taxon>Actinomycetota</taxon>
        <taxon>Actinomycetes</taxon>
        <taxon>Kitasatosporales</taxon>
        <taxon>Streptomycetaceae</taxon>
        <taxon>Streptomyces</taxon>
    </lineage>
</organism>
<dbReference type="SUPFAM" id="SSF88659">
    <property type="entry name" value="Sigma3 and sigma4 domains of RNA polymerase sigma factors"/>
    <property type="match status" value="1"/>
</dbReference>
<reference evidence="8 9" key="1">
    <citation type="submission" date="2020-08" db="EMBL/GenBank/DDBJ databases">
        <title>Sequencing the genomes of 1000 actinobacteria strains.</title>
        <authorList>
            <person name="Klenk H.-P."/>
        </authorList>
    </citation>
    <scope>NUCLEOTIDE SEQUENCE [LARGE SCALE GENOMIC DNA]</scope>
    <source>
        <strain evidence="8 9">DSM 40483</strain>
    </source>
</reference>
<dbReference type="InterPro" id="IPR013324">
    <property type="entry name" value="RNA_pol_sigma_r3/r4-like"/>
</dbReference>
<dbReference type="GO" id="GO:0003677">
    <property type="term" value="F:DNA binding"/>
    <property type="evidence" value="ECO:0007669"/>
    <property type="project" value="UniProtKB-KW"/>
</dbReference>
<evidence type="ECO:0000256" key="5">
    <source>
        <dbReference type="ARBA" id="ARBA00023163"/>
    </source>
</evidence>
<feature type="domain" description="RNA polymerase sigma factor 70 region 4 type 2" evidence="7">
    <location>
        <begin position="116"/>
        <end position="168"/>
    </location>
</feature>
<evidence type="ECO:0000313" key="8">
    <source>
        <dbReference type="EMBL" id="MBB4712082.1"/>
    </source>
</evidence>
<dbReference type="NCBIfam" id="TIGR02937">
    <property type="entry name" value="sigma70-ECF"/>
    <property type="match status" value="1"/>
</dbReference>
<name>A0A7W7GEE0_9ACTN</name>
<dbReference type="Gene3D" id="1.10.10.10">
    <property type="entry name" value="Winged helix-like DNA-binding domain superfamily/Winged helix DNA-binding domain"/>
    <property type="match status" value="1"/>
</dbReference>
<dbReference type="EMBL" id="JACHMS010000001">
    <property type="protein sequence ID" value="MBB4712082.1"/>
    <property type="molecule type" value="Genomic_DNA"/>
</dbReference>
<keyword evidence="9" id="KW-1185">Reference proteome</keyword>
<accession>A0A7W7GEE0</accession>
<dbReference type="InterPro" id="IPR013325">
    <property type="entry name" value="RNA_pol_sigma_r2"/>
</dbReference>
<dbReference type="RefSeq" id="WP_184908285.1">
    <property type="nucleotide sequence ID" value="NZ_JACHMS010000001.1"/>
</dbReference>
<gene>
    <name evidence="8" type="ORF">BJ965_001964</name>
</gene>
<sequence length="177" mass="20087">MTSALISRSSHESDRSTEIAHLFVAYRSHLLKLAVALGAEADAEDIVAEAFFQLYKNWDDLRSREAAAAYLRSVVRNLARMRLRRLVIARRYAEPRLCEPVVRSAEQQALLNNDQRAVVKALRNLPRRQFEALILKHWMNLKESEIADAMGISVGAVKSHTSRGMTRLSEMLESRVA</sequence>
<dbReference type="PANTHER" id="PTHR43133">
    <property type="entry name" value="RNA POLYMERASE ECF-TYPE SIGMA FACTO"/>
    <property type="match status" value="1"/>
</dbReference>
<dbReference type="GeneID" id="95793950"/>
<dbReference type="InterPro" id="IPR036388">
    <property type="entry name" value="WH-like_DNA-bd_sf"/>
</dbReference>
<dbReference type="InterPro" id="IPR014284">
    <property type="entry name" value="RNA_pol_sigma-70_dom"/>
</dbReference>
<dbReference type="InterPro" id="IPR039425">
    <property type="entry name" value="RNA_pol_sigma-70-like"/>
</dbReference>
<evidence type="ECO:0000259" key="6">
    <source>
        <dbReference type="Pfam" id="PF04542"/>
    </source>
</evidence>
<evidence type="ECO:0000256" key="3">
    <source>
        <dbReference type="ARBA" id="ARBA00023082"/>
    </source>
</evidence>
<evidence type="ECO:0000256" key="1">
    <source>
        <dbReference type="ARBA" id="ARBA00010641"/>
    </source>
</evidence>
<dbReference type="GO" id="GO:0016987">
    <property type="term" value="F:sigma factor activity"/>
    <property type="evidence" value="ECO:0007669"/>
    <property type="project" value="UniProtKB-KW"/>
</dbReference>
<dbReference type="SUPFAM" id="SSF88946">
    <property type="entry name" value="Sigma2 domain of RNA polymerase sigma factors"/>
    <property type="match status" value="1"/>
</dbReference>
<proteinExistence type="inferred from homology"/>
<keyword evidence="2" id="KW-0805">Transcription regulation</keyword>
<keyword evidence="4" id="KW-0238">DNA-binding</keyword>
<evidence type="ECO:0000313" key="9">
    <source>
        <dbReference type="Proteomes" id="UP000565089"/>
    </source>
</evidence>
<dbReference type="InterPro" id="IPR007627">
    <property type="entry name" value="RNA_pol_sigma70_r2"/>
</dbReference>
<evidence type="ECO:0000259" key="7">
    <source>
        <dbReference type="Pfam" id="PF08281"/>
    </source>
</evidence>
<protein>
    <submittedName>
        <fullName evidence="8">RNA polymerase sigma factor (Sigma-70 family)</fullName>
    </submittedName>
</protein>
<comment type="caution">
    <text evidence="8">The sequence shown here is derived from an EMBL/GenBank/DDBJ whole genome shotgun (WGS) entry which is preliminary data.</text>
</comment>
<evidence type="ECO:0000256" key="4">
    <source>
        <dbReference type="ARBA" id="ARBA00023125"/>
    </source>
</evidence>
<keyword evidence="3" id="KW-0731">Sigma factor</keyword>
<comment type="similarity">
    <text evidence="1">Belongs to the sigma-70 factor family. ECF subfamily.</text>
</comment>
<keyword evidence="5" id="KW-0804">Transcription</keyword>
<dbReference type="AlphaFoldDB" id="A0A7W7GEE0"/>
<evidence type="ECO:0000256" key="2">
    <source>
        <dbReference type="ARBA" id="ARBA00023015"/>
    </source>
</evidence>
<dbReference type="InterPro" id="IPR013249">
    <property type="entry name" value="RNA_pol_sigma70_r4_t2"/>
</dbReference>
<feature type="domain" description="RNA polymerase sigma-70 region 2" evidence="6">
    <location>
        <begin position="23"/>
        <end position="85"/>
    </location>
</feature>
<dbReference type="GO" id="GO:0006352">
    <property type="term" value="P:DNA-templated transcription initiation"/>
    <property type="evidence" value="ECO:0007669"/>
    <property type="project" value="InterPro"/>
</dbReference>